<dbReference type="Proteomes" id="UP001408356">
    <property type="component" value="Unassembled WGS sequence"/>
</dbReference>
<gene>
    <name evidence="2" type="ORF">SUNI508_05474</name>
</gene>
<evidence type="ECO:0000256" key="1">
    <source>
        <dbReference type="SAM" id="MobiDB-lite"/>
    </source>
</evidence>
<evidence type="ECO:0000313" key="2">
    <source>
        <dbReference type="EMBL" id="KAK9421873.1"/>
    </source>
</evidence>
<comment type="caution">
    <text evidence="2">The sequence shown here is derived from an EMBL/GenBank/DDBJ whole genome shotgun (WGS) entry which is preliminary data.</text>
</comment>
<reference evidence="2 3" key="1">
    <citation type="journal article" date="2024" name="J. Plant Pathol.">
        <title>Sequence and assembly of the genome of Seiridium unicorne, isolate CBS 538.82, causal agent of cypress canker disease.</title>
        <authorList>
            <person name="Scali E."/>
            <person name="Rocca G.D."/>
            <person name="Danti R."/>
            <person name="Garbelotto M."/>
            <person name="Barberini S."/>
            <person name="Baroncelli R."/>
            <person name="Emiliani G."/>
        </authorList>
    </citation>
    <scope>NUCLEOTIDE SEQUENCE [LARGE SCALE GENOMIC DNA]</scope>
    <source>
        <strain evidence="2 3">BM-138-508</strain>
    </source>
</reference>
<keyword evidence="3" id="KW-1185">Reference proteome</keyword>
<evidence type="ECO:0000313" key="3">
    <source>
        <dbReference type="Proteomes" id="UP001408356"/>
    </source>
</evidence>
<proteinExistence type="predicted"/>
<name>A0ABR2V5H4_9PEZI</name>
<accession>A0ABR2V5H4</accession>
<organism evidence="2 3">
    <name type="scientific">Seiridium unicorne</name>
    <dbReference type="NCBI Taxonomy" id="138068"/>
    <lineage>
        <taxon>Eukaryota</taxon>
        <taxon>Fungi</taxon>
        <taxon>Dikarya</taxon>
        <taxon>Ascomycota</taxon>
        <taxon>Pezizomycotina</taxon>
        <taxon>Sordariomycetes</taxon>
        <taxon>Xylariomycetidae</taxon>
        <taxon>Amphisphaeriales</taxon>
        <taxon>Sporocadaceae</taxon>
        <taxon>Seiridium</taxon>
    </lineage>
</organism>
<dbReference type="EMBL" id="JARVKF010000157">
    <property type="protein sequence ID" value="KAK9421873.1"/>
    <property type="molecule type" value="Genomic_DNA"/>
</dbReference>
<sequence length="293" mass="33031">MAPYDYPETSGSDSLAYGKSGNPGDVSDHTINNASADINTLARIHGISSNVGPTKLNLPTSSSSVGNQTVSNKTTTHEAAVCDVLPHVRTPSFGHDHPYPPYQIARDLPFHSLFDLSKDSFELDDIDSVIATNHCSREHFSRTVYAASYRAALRCRFAAFNRPRSLSFSFPILRTDLEVEEQFHEHLRPEDIDELERFAPTYRESMTWSQAVLRLGRIVTIVCLAKVDHYEPDDTGAAEYRRQCAVVQARLQAESIPYFGRRLLYRDMDIYKSQPLRGYGTWEEWVAAGRPVE</sequence>
<feature type="region of interest" description="Disordered" evidence="1">
    <location>
        <begin position="1"/>
        <end position="31"/>
    </location>
</feature>
<protein>
    <submittedName>
        <fullName evidence="2">Uncharacterized protein</fullName>
    </submittedName>
</protein>